<sequence>MSGIVALILHRRVRNHEKEKLRMQTMIRNKRFRDLSNPYEDPNFHSTYRLTLDLALAVVNDLKPVWQQHQYSSSLPVELKFLCALHFFAHGSYPKSLTKDVDFKVSQPTSSRAIREAVAALNQPQIIKKWINFPSRPQMEATVLRNYQKFGIPGVLGYIDGTHIKLKKPTQHEELYVNRKGEHTLNAQMVIPDIPWSHGSSHRFLMLKKTHLKVDIPIPI</sequence>
<dbReference type="AlphaFoldDB" id="A0A8S3W0I2"/>
<evidence type="ECO:0000313" key="1">
    <source>
        <dbReference type="EMBL" id="CAG4931410.1"/>
    </source>
</evidence>
<protein>
    <submittedName>
        <fullName evidence="1">(apollo) hypothetical protein</fullName>
    </submittedName>
</protein>
<gene>
    <name evidence="1" type="ORF">PAPOLLO_LOCUS380</name>
</gene>
<organism evidence="1 2">
    <name type="scientific">Parnassius apollo</name>
    <name type="common">Apollo butterfly</name>
    <name type="synonym">Papilio apollo</name>
    <dbReference type="NCBI Taxonomy" id="110799"/>
    <lineage>
        <taxon>Eukaryota</taxon>
        <taxon>Metazoa</taxon>
        <taxon>Ecdysozoa</taxon>
        <taxon>Arthropoda</taxon>
        <taxon>Hexapoda</taxon>
        <taxon>Insecta</taxon>
        <taxon>Pterygota</taxon>
        <taxon>Neoptera</taxon>
        <taxon>Endopterygota</taxon>
        <taxon>Lepidoptera</taxon>
        <taxon>Glossata</taxon>
        <taxon>Ditrysia</taxon>
        <taxon>Papilionoidea</taxon>
        <taxon>Papilionidae</taxon>
        <taxon>Parnassiinae</taxon>
        <taxon>Parnassini</taxon>
        <taxon>Parnassius</taxon>
        <taxon>Parnassius</taxon>
    </lineage>
</organism>
<proteinExistence type="predicted"/>
<comment type="caution">
    <text evidence="1">The sequence shown here is derived from an EMBL/GenBank/DDBJ whole genome shotgun (WGS) entry which is preliminary data.</text>
</comment>
<dbReference type="EMBL" id="CAJQZP010000008">
    <property type="protein sequence ID" value="CAG4931410.1"/>
    <property type="molecule type" value="Genomic_DNA"/>
</dbReference>
<dbReference type="OrthoDB" id="6509413at2759"/>
<name>A0A8S3W0I2_PARAO</name>
<dbReference type="Proteomes" id="UP000691718">
    <property type="component" value="Unassembled WGS sequence"/>
</dbReference>
<reference evidence="1" key="1">
    <citation type="submission" date="2021-04" db="EMBL/GenBank/DDBJ databases">
        <authorList>
            <person name="Tunstrom K."/>
        </authorList>
    </citation>
    <scope>NUCLEOTIDE SEQUENCE</scope>
</reference>
<evidence type="ECO:0000313" key="2">
    <source>
        <dbReference type="Proteomes" id="UP000691718"/>
    </source>
</evidence>
<accession>A0A8S3W0I2</accession>
<keyword evidence="2" id="KW-1185">Reference proteome</keyword>